<dbReference type="GO" id="GO:0009228">
    <property type="term" value="P:thiamine biosynthetic process"/>
    <property type="evidence" value="ECO:0007669"/>
    <property type="project" value="InterPro"/>
</dbReference>
<dbReference type="InterPro" id="IPR019293">
    <property type="entry name" value="ThiN"/>
</dbReference>
<feature type="domain" description="Pyridoxamine kinase/Phosphomethylpyrimidine kinase" evidence="1">
    <location>
        <begin position="10"/>
        <end position="249"/>
    </location>
</feature>
<protein>
    <submittedName>
        <fullName evidence="3">Bifunctional hydroxymethylpyrimidine kinase/phosphomethylpyrimidine kinase</fullName>
    </submittedName>
</protein>
<proteinExistence type="predicted"/>
<evidence type="ECO:0000259" key="1">
    <source>
        <dbReference type="Pfam" id="PF08543"/>
    </source>
</evidence>
<dbReference type="SUPFAM" id="SSF53613">
    <property type="entry name" value="Ribokinase-like"/>
    <property type="match status" value="1"/>
</dbReference>
<dbReference type="Gene3D" id="3.40.225.10">
    <property type="entry name" value="Class II aldolase/adducin N-terminal domain"/>
    <property type="match status" value="1"/>
</dbReference>
<dbReference type="SUPFAM" id="SSF53639">
    <property type="entry name" value="AraD/HMP-PK domain-like"/>
    <property type="match status" value="1"/>
</dbReference>
<name>A0A2S2KQ31_9ARCH</name>
<dbReference type="Proteomes" id="UP000245829">
    <property type="component" value="Unassembled WGS sequence"/>
</dbReference>
<dbReference type="Pfam" id="PF10120">
    <property type="entry name" value="ThiN"/>
    <property type="match status" value="1"/>
</dbReference>
<dbReference type="AlphaFoldDB" id="A0A2S2KQ31"/>
<dbReference type="GO" id="GO:0008972">
    <property type="term" value="F:phosphomethylpyrimidine kinase activity"/>
    <property type="evidence" value="ECO:0007669"/>
    <property type="project" value="InterPro"/>
</dbReference>
<dbReference type="InterPro" id="IPR013749">
    <property type="entry name" value="PM/HMP-P_kinase-1"/>
</dbReference>
<dbReference type="InterPro" id="IPR004399">
    <property type="entry name" value="HMP/HMP-P_kinase_dom"/>
</dbReference>
<evidence type="ECO:0000259" key="2">
    <source>
        <dbReference type="Pfam" id="PF10120"/>
    </source>
</evidence>
<organism evidence="3 4">
    <name type="scientific">Nitrosopumilus zosterae</name>
    <dbReference type="NCBI Taxonomy" id="718286"/>
    <lineage>
        <taxon>Archaea</taxon>
        <taxon>Nitrososphaerota</taxon>
        <taxon>Nitrososphaeria</taxon>
        <taxon>Nitrosopumilales</taxon>
        <taxon>Nitrosopumilaceae</taxon>
        <taxon>Nitrosopumilus</taxon>
    </lineage>
</organism>
<dbReference type="Pfam" id="PF08543">
    <property type="entry name" value="Phos_pyr_kin"/>
    <property type="match status" value="1"/>
</dbReference>
<keyword evidence="3" id="KW-0418">Kinase</keyword>
<comment type="caution">
    <text evidence="3">The sequence shown here is derived from an EMBL/GenBank/DDBJ whole genome shotgun (WGS) entry which is preliminary data.</text>
</comment>
<dbReference type="OrthoDB" id="43786at2157"/>
<dbReference type="InterPro" id="IPR029056">
    <property type="entry name" value="Ribokinase-like"/>
</dbReference>
<keyword evidence="3" id="KW-0808">Transferase</keyword>
<dbReference type="EMBL" id="BGKI01000001">
    <property type="protein sequence ID" value="GBH33565.1"/>
    <property type="molecule type" value="Genomic_DNA"/>
</dbReference>
<feature type="domain" description="Thiamine-phosphate synthase ThiN" evidence="2">
    <location>
        <begin position="261"/>
        <end position="428"/>
    </location>
</feature>
<keyword evidence="4" id="KW-1185">Reference proteome</keyword>
<dbReference type="GeneID" id="76209697"/>
<accession>A0A2S2KQ31</accession>
<gene>
    <name evidence="3" type="ORF">NZNM25_03560</name>
</gene>
<dbReference type="CDD" id="cd01169">
    <property type="entry name" value="HMPP_kinase"/>
    <property type="match status" value="1"/>
</dbReference>
<dbReference type="NCBIfam" id="TIGR00097">
    <property type="entry name" value="HMP-P_kinase"/>
    <property type="match status" value="1"/>
</dbReference>
<dbReference type="Gene3D" id="3.40.1190.20">
    <property type="match status" value="1"/>
</dbReference>
<evidence type="ECO:0000313" key="3">
    <source>
        <dbReference type="EMBL" id="GBH33565.1"/>
    </source>
</evidence>
<dbReference type="PANTHER" id="PTHR20858">
    <property type="entry name" value="PHOSPHOMETHYLPYRIMIDINE KINASE"/>
    <property type="match status" value="1"/>
</dbReference>
<evidence type="ECO:0000313" key="4">
    <source>
        <dbReference type="Proteomes" id="UP000245829"/>
    </source>
</evidence>
<dbReference type="RefSeq" id="WP_109876204.1">
    <property type="nucleotide sequence ID" value="NZ_AP026695.1"/>
</dbReference>
<dbReference type="GO" id="GO:0005829">
    <property type="term" value="C:cytosol"/>
    <property type="evidence" value="ECO:0007669"/>
    <property type="project" value="TreeGrafter"/>
</dbReference>
<dbReference type="GO" id="GO:0008902">
    <property type="term" value="F:hydroxymethylpyrimidine kinase activity"/>
    <property type="evidence" value="ECO:0007669"/>
    <property type="project" value="TreeGrafter"/>
</dbReference>
<reference evidence="3 4" key="1">
    <citation type="submission" date="2018-05" db="EMBL/GenBank/DDBJ databases">
        <title>genome sequencing of Nitrosopumilus sp. NM25.</title>
        <authorList>
            <person name="Mori K."/>
            <person name="Nakagawa T."/>
        </authorList>
    </citation>
    <scope>NUCLEOTIDE SEQUENCE [LARGE SCALE GENOMIC DNA]</scope>
    <source>
        <strain evidence="3 4">NM25</strain>
    </source>
</reference>
<sequence>MNLLSIGGSDPSSGAGIQSDIKTFYTLNVHGLTIITAITSQNTSSFGNVEPVSQKILKNQIESIMTDFKIDGIKIGMVYNSQIIKILSKQLQKLKIPIVVDPVIKSTTGGALIEKSAMIDFQKYIIPLATVITPNRFEAEILSKIKINSKKSLRSAAKKIQKMGAKNVVITGIETGSKGISDFIFEKNKECFISGDKINLSNHGSGCNYSAAVIFALAKNKTIKESLRFAQQFTQNSIKNARKIGKGIAVTDVQDYISKDLSDAIEKFVHIKNIYKNIPECQINFVYSKQKPKSPEDILGISGRIVKSGKEAIVAGELTYGGSKHVATALLTMNKKYPKIRSAINLKYQDKTILKIKKSKLCISSYDRTEEPKNVKNKGSTIEWGIKKAVKDSTKMPDVIYHKGDFGKEPMIIVFGETPEKVLKKILKII</sequence>
<dbReference type="InterPro" id="IPR036409">
    <property type="entry name" value="Aldolase_II/adducin_N_sf"/>
</dbReference>
<dbReference type="PANTHER" id="PTHR20858:SF17">
    <property type="entry name" value="HYDROXYMETHYLPYRIMIDINE_PHOSPHOMETHYLPYRIMIDINE KINASE THI20-RELATED"/>
    <property type="match status" value="1"/>
</dbReference>